<organism evidence="3">
    <name type="scientific">Chlorobium phaeobacteroides (strain BS1)</name>
    <dbReference type="NCBI Taxonomy" id="331678"/>
    <lineage>
        <taxon>Bacteria</taxon>
        <taxon>Pseudomonadati</taxon>
        <taxon>Chlorobiota</taxon>
        <taxon>Chlorobiia</taxon>
        <taxon>Chlorobiales</taxon>
        <taxon>Chlorobiaceae</taxon>
        <taxon>Chlorobium/Pelodictyon group</taxon>
        <taxon>Chlorobium</taxon>
    </lineage>
</organism>
<dbReference type="KEGG" id="cpb:Cphamn1_0439"/>
<dbReference type="OrthoDB" id="595303at2"/>
<feature type="region of interest" description="Disordered" evidence="1">
    <location>
        <begin position="85"/>
        <end position="115"/>
    </location>
</feature>
<proteinExistence type="predicted"/>
<dbReference type="eggNOG" id="ENOG50336U5">
    <property type="taxonomic scope" value="Bacteria"/>
</dbReference>
<dbReference type="HOGENOM" id="CLU_168108_0_0_10"/>
<dbReference type="STRING" id="331678.Cphamn1_0439"/>
<keyword evidence="2" id="KW-0472">Membrane</keyword>
<evidence type="ECO:0000256" key="1">
    <source>
        <dbReference type="SAM" id="MobiDB-lite"/>
    </source>
</evidence>
<accession>B3EM25</accession>
<name>B3EM25_CHLPB</name>
<dbReference type="AlphaFoldDB" id="B3EM25"/>
<sequence>MSWLIIMAFALPIFFGLIFVMTKFIKYMQEEQNIEIESFRDSLIDDQNPVGLSGDDLEKLKQQQAEAQKHLREVISKIPIEEKDGRLRPAFDKMKKTQDEASEKTAGNGKDSENK</sequence>
<dbReference type="EMBL" id="CP001101">
    <property type="protein sequence ID" value="ACE03403.1"/>
    <property type="molecule type" value="Genomic_DNA"/>
</dbReference>
<keyword evidence="2" id="KW-1133">Transmembrane helix</keyword>
<gene>
    <name evidence="3" type="ordered locus">Cphamn1_0439</name>
</gene>
<protein>
    <submittedName>
        <fullName evidence="3">Uncharacterized protein</fullName>
    </submittedName>
</protein>
<feature type="compositionally biased region" description="Basic and acidic residues" evidence="1">
    <location>
        <begin position="85"/>
        <end position="103"/>
    </location>
</feature>
<reference evidence="3" key="1">
    <citation type="submission" date="2008-06" db="EMBL/GenBank/DDBJ databases">
        <title>Complete sequence of Chlorobium phaeobacteroides BS1.</title>
        <authorList>
            <consortium name="US DOE Joint Genome Institute"/>
            <person name="Lucas S."/>
            <person name="Copeland A."/>
            <person name="Lapidus A."/>
            <person name="Glavina del Rio T."/>
            <person name="Dalin E."/>
            <person name="Tice H."/>
            <person name="Bruce D."/>
            <person name="Goodwin L."/>
            <person name="Pitluck S."/>
            <person name="Schmutz J."/>
            <person name="Larimer F."/>
            <person name="Land M."/>
            <person name="Hauser L."/>
            <person name="Kyrpides N."/>
            <person name="Ovchinnikova G."/>
            <person name="Li T."/>
            <person name="Liu Z."/>
            <person name="Zhao F."/>
            <person name="Overmann J."/>
            <person name="Bryant D.A."/>
            <person name="Richardson P."/>
        </authorList>
    </citation>
    <scope>NUCLEOTIDE SEQUENCE [LARGE SCALE GENOMIC DNA]</scope>
    <source>
        <strain evidence="3">BS1</strain>
    </source>
</reference>
<evidence type="ECO:0000313" key="3">
    <source>
        <dbReference type="EMBL" id="ACE03403.1"/>
    </source>
</evidence>
<keyword evidence="2" id="KW-0812">Transmembrane</keyword>
<evidence type="ECO:0000256" key="2">
    <source>
        <dbReference type="SAM" id="Phobius"/>
    </source>
</evidence>
<feature type="transmembrane region" description="Helical" evidence="2">
    <location>
        <begin position="6"/>
        <end position="25"/>
    </location>
</feature>